<keyword evidence="1" id="KW-0677">Repeat</keyword>
<feature type="region of interest" description="Disordered" evidence="2">
    <location>
        <begin position="1623"/>
        <end position="1642"/>
    </location>
</feature>
<dbReference type="NCBIfam" id="TIGR01643">
    <property type="entry name" value="YD_repeat_2x"/>
    <property type="match status" value="2"/>
</dbReference>
<dbReference type="SMART" id="SM00306">
    <property type="entry name" value="HintN"/>
    <property type="match status" value="1"/>
</dbReference>
<keyword evidence="5" id="KW-1185">Reference proteome</keyword>
<evidence type="ECO:0000313" key="5">
    <source>
        <dbReference type="Proteomes" id="UP001589709"/>
    </source>
</evidence>
<dbReference type="InterPro" id="IPR036844">
    <property type="entry name" value="Hint_dom_sf"/>
</dbReference>
<dbReference type="NCBIfam" id="TIGR03696">
    <property type="entry name" value="Rhs_assc_core"/>
    <property type="match status" value="1"/>
</dbReference>
<dbReference type="EMBL" id="JBHMCY010000086">
    <property type="protein sequence ID" value="MFB9466987.1"/>
    <property type="molecule type" value="Genomic_DNA"/>
</dbReference>
<dbReference type="Gene3D" id="2.170.16.10">
    <property type="entry name" value="Hedgehog/Intein (Hint) domain"/>
    <property type="match status" value="1"/>
</dbReference>
<evidence type="ECO:0000256" key="2">
    <source>
        <dbReference type="SAM" id="MobiDB-lite"/>
    </source>
</evidence>
<dbReference type="CDD" id="cd00081">
    <property type="entry name" value="Hint"/>
    <property type="match status" value="1"/>
</dbReference>
<feature type="region of interest" description="Disordered" evidence="2">
    <location>
        <begin position="1934"/>
        <end position="1957"/>
    </location>
</feature>
<dbReference type="NCBIfam" id="TIGR01443">
    <property type="entry name" value="intein_Cterm"/>
    <property type="match status" value="1"/>
</dbReference>
<feature type="region of interest" description="Disordered" evidence="2">
    <location>
        <begin position="48"/>
        <end position="78"/>
    </location>
</feature>
<feature type="compositionally biased region" description="Low complexity" evidence="2">
    <location>
        <begin position="60"/>
        <end position="71"/>
    </location>
</feature>
<feature type="region of interest" description="Disordered" evidence="2">
    <location>
        <begin position="1010"/>
        <end position="1034"/>
    </location>
</feature>
<feature type="region of interest" description="Disordered" evidence="2">
    <location>
        <begin position="1"/>
        <end position="25"/>
    </location>
</feature>
<dbReference type="Gene3D" id="2.180.10.10">
    <property type="entry name" value="RHS repeat-associated core"/>
    <property type="match status" value="2"/>
</dbReference>
<comment type="caution">
    <text evidence="4">The sequence shown here is derived from an EMBL/GenBank/DDBJ whole genome shotgun (WGS) entry which is preliminary data.</text>
</comment>
<evidence type="ECO:0000313" key="4">
    <source>
        <dbReference type="EMBL" id="MFB9466987.1"/>
    </source>
</evidence>
<dbReference type="InterPro" id="IPR022385">
    <property type="entry name" value="Rhs_assc_core"/>
</dbReference>
<evidence type="ECO:0000256" key="1">
    <source>
        <dbReference type="ARBA" id="ARBA00022737"/>
    </source>
</evidence>
<dbReference type="InterPro" id="IPR006141">
    <property type="entry name" value="Intein_N"/>
</dbReference>
<reference evidence="4 5" key="1">
    <citation type="submission" date="2024-09" db="EMBL/GenBank/DDBJ databases">
        <authorList>
            <person name="Sun Q."/>
            <person name="Mori K."/>
        </authorList>
    </citation>
    <scope>NUCLEOTIDE SEQUENCE [LARGE SCALE GENOMIC DNA]</scope>
    <source>
        <strain evidence="4 5">JCM 6917</strain>
    </source>
</reference>
<dbReference type="Proteomes" id="UP001589709">
    <property type="component" value="Unassembled WGS sequence"/>
</dbReference>
<dbReference type="Pfam" id="PF25023">
    <property type="entry name" value="TEN_YD-shell"/>
    <property type="match status" value="1"/>
</dbReference>
<proteinExistence type="predicted"/>
<dbReference type="PANTHER" id="PTHR32305:SF17">
    <property type="entry name" value="TRNA NUCLEASE WAPA"/>
    <property type="match status" value="1"/>
</dbReference>
<dbReference type="InterPro" id="IPR006530">
    <property type="entry name" value="YD"/>
</dbReference>
<dbReference type="InterPro" id="IPR003587">
    <property type="entry name" value="Hint_dom_N"/>
</dbReference>
<dbReference type="PROSITE" id="PS50817">
    <property type="entry name" value="INTEIN_N_TER"/>
    <property type="match status" value="1"/>
</dbReference>
<dbReference type="InterPro" id="IPR030934">
    <property type="entry name" value="Intein_C"/>
</dbReference>
<dbReference type="InterPro" id="IPR056823">
    <property type="entry name" value="TEN-like_YD-shell"/>
</dbReference>
<evidence type="ECO:0000259" key="3">
    <source>
        <dbReference type="SMART" id="SM00306"/>
    </source>
</evidence>
<dbReference type="Pfam" id="PF07591">
    <property type="entry name" value="PT-HINT"/>
    <property type="match status" value="1"/>
</dbReference>
<dbReference type="RefSeq" id="WP_381350095.1">
    <property type="nucleotide sequence ID" value="NZ_JBHMCY010000086.1"/>
</dbReference>
<accession>A0ABV5N9L1</accession>
<feature type="region of interest" description="Disordered" evidence="2">
    <location>
        <begin position="255"/>
        <end position="297"/>
    </location>
</feature>
<feature type="region of interest" description="Disordered" evidence="2">
    <location>
        <begin position="1668"/>
        <end position="1687"/>
    </location>
</feature>
<feature type="compositionally biased region" description="Polar residues" evidence="2">
    <location>
        <begin position="1013"/>
        <end position="1029"/>
    </location>
</feature>
<feature type="compositionally biased region" description="Gly residues" evidence="2">
    <location>
        <begin position="1934"/>
        <end position="1955"/>
    </location>
</feature>
<dbReference type="PANTHER" id="PTHR32305">
    <property type="match status" value="1"/>
</dbReference>
<sequence length="2325" mass="246193">MVSVAVTGGGLTPVAQAADTPPDLKPLWKREVTPTTEVTGLGAKAERAAVSTGRKKNETQAETAEAEQQAAWPQSGTGRIAVSPADKTDPAEIGGLPVAVGTPQAAKSPVDGTVQLRVLGHRAATDAGVKGVLLSAQATEDAGSADISVDYGRFASAYGGGWAGRLGLVRLPECALTTPDRAECRTTTEVESDNDVSRQTVTGTVALSATAPTVLAVAATTSGESASGSGTYAATQLSPSATWAAGGSSGAFTWSHPIQVPPAPGPSPDLSLSYDSGSVDGKTASTNNQATQVGEGFNSSADSYIERTYGSCDEDGQKDKFDLCWKFDNASLVLNGKSSELVKDDTTGTWRLKNDDASTVTLSTGADNGDDNGEHWTVTTGDGTRYVFGLNKLTGADTQRTNSVWTVPVFGDDSGEPGYSQGSAFADRAVTQAWRWNLDYVEDLHDNAMSYWYTKETNSYAKNGAATATASYTRGGYLTRILYGQRADALFTGVTSGRAEFTYAERCTASDCAELTDSTAPNWPDVPFDSICASGDDCPATGPSFFTRKRLTKIDTSVWSAGTSAFTAVDTWELTQEYLDGGDIGDTTDQTLTLKSVKRTGKNGTAISLNPVTFTYDMRPNRVDGDRDDILPLTKPRIRTVTSETGSITDVTLSDPECVRGSSVPAAEDKNAASCYPQYWHINGAEEASVDWFHKYRVTDVVISDPTGHGSTMESHYAYDTPAWHYNDSPFTPADERTWSIWRGYRTVTVTQGSGANLSAKTSVYLQGMNGDRLLAADGTLDPDARRTVTVPGKDLTGLDVPDQTDSEQFAGFLRQEITYNGSTPISVTVSDPWSKRTATQHKSYADTEAYYVRTARTTGHTYLTATQTWRSAASATTYDDYGMAVKAENTGDTAKSGDETCTRTWYARNDSLGINSLTSRTRTAGRACSVAEADLSLPTSTATAGDIVSDTATVYDSAGATAWSATQTPTKGEPTWNGRASAYPAGVTGGERAPSSWQTVSRITYDTLGRPLTTTDPAGNPTTVTYTPAATGPLTRTQTKDAKLYSTYAYIDPARGQTTRTFDPNNRVTEAVYDALGRTTSVWLPNRNRSGQQSASYVFDYSISSTAPSWTSTGTLRADGTTYSTSYTLYDSLLRPLQTQTPGATSGRILTDTRYDSRGLAYEAYADIFDTATPSGTYAQTEYGEAPSLTKTGYDAAGRPTTTTFLVGGVQKWQTTTTYTGDSTATSAPAGGSASRTITDALGRTVETRQYASTSPADSDYGGGVGAAFARTRFTYTPADKQKTVTGPDGAAWSYAYDLYGREISASDPDKGTTTTGYTALDQVAWTKASTGQAVISAYDVLGRVTDTWKSAVGADLTQATVLAAQKTDANKLTRFTYDTVASGKGMAATSTRYVGGAGGKAYTQAVTEYDSRYNVTGSKLTLPADEQLVTSGALASSTLAFTAHYKIDGTLEQTTEPAAGGLPAEIIEHDYSAQGLPTTLTAGGKGIVLNTTYTDLGQVSTLRLGASEATGTNKVDIAYGYEDGTHRLLQTQVHAQSHAYDALNLHYGYDDAGNVTKIADTTTLAGTGKADTQCFTYDGYQRLTEAWTPVTGDCAASGRTTANLGGAAPYWTSYTYDDAGQRRTETTRGSGGSTTTTSCYREGTVQPHTLLATTTGTCTGTTAQYTYDTDGNTTRRPDGSTTQKLDWDSEGRLTRLTEDPSGAARATDYLYGADGDLLIRRNTSSNGETVLYLGATEVHLKGGKAWANRYYTHAGETVALCSNQSGTAKTTYLTGDQHDTNTVAITSDTQALTKRYMTPFGTERGSGATGWPDDKGFLGKSTDSDTGLTHVGAREYDPGLGQFISVDPLLQTDIPQTLNGYSYAAQNPVTHADPSGMGLACGGYGDVAACPTRPDGTPGNGRPNEAVKPVYACPSLINPQCPEYTGGTAGGGGHGGGGGTGSIGGGFSMGSGGNSSQQKAVHVNDGCKDWGFLSSVCRSVGEVFYGAISNVPHTVEYAGWIWDEDCWGGGPGTPGCDYGAQFDQWVAEHGYDINSDAYQVPSALAALFAHRPANSKGNRPYPGSKGGCKCFLAGTDVLMADGTTKDIEDVELGDKVRATDPETGETGLREVTRLIRTEDDKHFNELSIATEDGIQLLTATHEHPFWSPSEHDWVEAGTLTSGMTLLTDDGDTVIVTANRPYTQHARTYNLTIDDLHTYYVLAGQTPLLVHNSSGICGTAALENGDWQHILDRHRPGGALVDDEAGIFIGKEKKVRQRITDTMNRGTPKPNTPDPVTGAPRPGQIYEWDFGDTIGRAGPANGGGGLTSIRVIVNDGKVVTAFPF</sequence>
<gene>
    <name evidence="4" type="ORF">ACFF45_30900</name>
</gene>
<protein>
    <submittedName>
        <fullName evidence="4">Polymorphic toxin-type HINT domain-containing protein</fullName>
    </submittedName>
</protein>
<feature type="compositionally biased region" description="Polar residues" evidence="2">
    <location>
        <begin position="283"/>
        <end position="297"/>
    </location>
</feature>
<feature type="domain" description="Hint" evidence="3">
    <location>
        <begin position="2070"/>
        <end position="2171"/>
    </location>
</feature>
<dbReference type="SUPFAM" id="SSF51294">
    <property type="entry name" value="Hedgehog/intein (Hint) domain"/>
    <property type="match status" value="1"/>
</dbReference>
<organism evidence="4 5">
    <name type="scientific">Streptomyces cinereospinus</name>
    <dbReference type="NCBI Taxonomy" id="285561"/>
    <lineage>
        <taxon>Bacteria</taxon>
        <taxon>Bacillati</taxon>
        <taxon>Actinomycetota</taxon>
        <taxon>Actinomycetes</taxon>
        <taxon>Kitasatosporales</taxon>
        <taxon>Streptomycetaceae</taxon>
        <taxon>Streptomyces</taxon>
    </lineage>
</organism>
<name>A0ABV5N9L1_9ACTN</name>
<dbReference type="InterPro" id="IPR050708">
    <property type="entry name" value="T6SS_VgrG/RHS"/>
</dbReference>